<evidence type="ECO:0000313" key="2">
    <source>
        <dbReference type="EMBL" id="OAN51431.1"/>
    </source>
</evidence>
<dbReference type="EMBL" id="LWQT01000045">
    <property type="protein sequence ID" value="OAN51431.1"/>
    <property type="molecule type" value="Genomic_DNA"/>
</dbReference>
<feature type="transmembrane region" description="Helical" evidence="1">
    <location>
        <begin position="131"/>
        <end position="150"/>
    </location>
</feature>
<feature type="transmembrane region" description="Helical" evidence="1">
    <location>
        <begin position="162"/>
        <end position="185"/>
    </location>
</feature>
<evidence type="ECO:0008006" key="4">
    <source>
        <dbReference type="Google" id="ProtNLM"/>
    </source>
</evidence>
<accession>A0A178MTE8</accession>
<proteinExistence type="predicted"/>
<feature type="transmembrane region" description="Helical" evidence="1">
    <location>
        <begin position="54"/>
        <end position="72"/>
    </location>
</feature>
<dbReference type="RefSeq" id="WP_068491523.1">
    <property type="nucleotide sequence ID" value="NZ_LWQT01000045.1"/>
</dbReference>
<dbReference type="STRING" id="1285242.A6A04_16060"/>
<feature type="transmembrane region" description="Helical" evidence="1">
    <location>
        <begin position="347"/>
        <end position="368"/>
    </location>
</feature>
<protein>
    <recommendedName>
        <fullName evidence="4">NnrS family protein</fullName>
    </recommendedName>
</protein>
<dbReference type="AlphaFoldDB" id="A0A178MTE8"/>
<gene>
    <name evidence="2" type="ORF">A6A04_16060</name>
</gene>
<feature type="transmembrane region" description="Helical" evidence="1">
    <location>
        <begin position="17"/>
        <end position="34"/>
    </location>
</feature>
<keyword evidence="1" id="KW-0472">Membrane</keyword>
<feature type="transmembrane region" description="Helical" evidence="1">
    <location>
        <begin position="205"/>
        <end position="225"/>
    </location>
</feature>
<organism evidence="2 3">
    <name type="scientific">Paramagnetospirillum marisnigri</name>
    <dbReference type="NCBI Taxonomy" id="1285242"/>
    <lineage>
        <taxon>Bacteria</taxon>
        <taxon>Pseudomonadati</taxon>
        <taxon>Pseudomonadota</taxon>
        <taxon>Alphaproteobacteria</taxon>
        <taxon>Rhodospirillales</taxon>
        <taxon>Magnetospirillaceae</taxon>
        <taxon>Paramagnetospirillum</taxon>
    </lineage>
</organism>
<feature type="transmembrane region" description="Helical" evidence="1">
    <location>
        <begin position="263"/>
        <end position="283"/>
    </location>
</feature>
<dbReference type="Pfam" id="PF05940">
    <property type="entry name" value="NnrS"/>
    <property type="match status" value="1"/>
</dbReference>
<dbReference type="Proteomes" id="UP000078428">
    <property type="component" value="Unassembled WGS sequence"/>
</dbReference>
<comment type="caution">
    <text evidence="2">The sequence shown here is derived from an EMBL/GenBank/DDBJ whole genome shotgun (WGS) entry which is preliminary data.</text>
</comment>
<dbReference type="InterPro" id="IPR010266">
    <property type="entry name" value="NnrS"/>
</dbReference>
<sequence>MPSPVPRSGRYPKAHRSFFLAAALYAALAVPLWVAEWAGWLPGCHGCDPVARHAHEMVLGFAGAVLGGYLFTKVSLARLLAALAAWAAARIGAWSGIGGTPGLVLALAYPALLFAFGGWPFLKAAKLGHNMVFAPTIAGFAVAEALYQAGRLGLVEAGERRGALVALSLVALMILVMGGRVIPAAMAGLVRKEESRELFDRNRPWLEWLVVAGLALGALGEALAWPLAHKPALLLAGAAALMRQARWRPLLAARDVSMGPIQLGYFLLAAGVMLASAAELAGMGPGTDALHLATIGGIGLVTATMMLRIDHIRERREGGWPPAAVPVALLLVVATDLRILASINPGWLVPASAAAWSLAYVVLAAALAKGWLSRRRA</sequence>
<feature type="transmembrane region" description="Helical" evidence="1">
    <location>
        <begin position="289"/>
        <end position="307"/>
    </location>
</feature>
<feature type="transmembrane region" description="Helical" evidence="1">
    <location>
        <begin position="319"/>
        <end position="341"/>
    </location>
</feature>
<evidence type="ECO:0000313" key="3">
    <source>
        <dbReference type="Proteomes" id="UP000078428"/>
    </source>
</evidence>
<keyword evidence="1" id="KW-0812">Transmembrane</keyword>
<dbReference type="OrthoDB" id="7344092at2"/>
<keyword evidence="1" id="KW-1133">Transmembrane helix</keyword>
<keyword evidence="3" id="KW-1185">Reference proteome</keyword>
<feature type="transmembrane region" description="Helical" evidence="1">
    <location>
        <begin position="103"/>
        <end position="122"/>
    </location>
</feature>
<evidence type="ECO:0000256" key="1">
    <source>
        <dbReference type="SAM" id="Phobius"/>
    </source>
</evidence>
<name>A0A178MTE8_9PROT</name>
<reference evidence="2 3" key="1">
    <citation type="submission" date="2016-04" db="EMBL/GenBank/DDBJ databases">
        <title>Draft genome sequence of freshwater magnetotactic bacteria Magnetospirillum marisnigri SP-1 and Magnetospirillum moscoviense BB-1.</title>
        <authorList>
            <person name="Koziaeva V."/>
            <person name="Dziuba M.V."/>
            <person name="Ivanov T.M."/>
            <person name="Kuznetsov B."/>
            <person name="Grouzdev D.S."/>
        </authorList>
    </citation>
    <scope>NUCLEOTIDE SEQUENCE [LARGE SCALE GENOMIC DNA]</scope>
    <source>
        <strain evidence="2 3">SP-1</strain>
    </source>
</reference>